<dbReference type="GeneID" id="18843842"/>
<reference evidence="2 3" key="1">
    <citation type="journal article" date="2012" name="Science">
        <title>The Paleozoic origin of enzymatic lignin decomposition reconstructed from 31 fungal genomes.</title>
        <authorList>
            <person name="Floudas D."/>
            <person name="Binder M."/>
            <person name="Riley R."/>
            <person name="Barry K."/>
            <person name="Blanchette R.A."/>
            <person name="Henrissat B."/>
            <person name="Martinez A.T."/>
            <person name="Otillar R."/>
            <person name="Spatafora J.W."/>
            <person name="Yadav J.S."/>
            <person name="Aerts A."/>
            <person name="Benoit I."/>
            <person name="Boyd A."/>
            <person name="Carlson A."/>
            <person name="Copeland A."/>
            <person name="Coutinho P.M."/>
            <person name="de Vries R.P."/>
            <person name="Ferreira P."/>
            <person name="Findley K."/>
            <person name="Foster B."/>
            <person name="Gaskell J."/>
            <person name="Glotzer D."/>
            <person name="Gorecki P."/>
            <person name="Heitman J."/>
            <person name="Hesse C."/>
            <person name="Hori C."/>
            <person name="Igarashi K."/>
            <person name="Jurgens J.A."/>
            <person name="Kallen N."/>
            <person name="Kersten P."/>
            <person name="Kohler A."/>
            <person name="Kuees U."/>
            <person name="Kumar T.K.A."/>
            <person name="Kuo A."/>
            <person name="LaButti K."/>
            <person name="Larrondo L.F."/>
            <person name="Lindquist E."/>
            <person name="Ling A."/>
            <person name="Lombard V."/>
            <person name="Lucas S."/>
            <person name="Lundell T."/>
            <person name="Martin R."/>
            <person name="McLaughlin D.J."/>
            <person name="Morgenstern I."/>
            <person name="Morin E."/>
            <person name="Murat C."/>
            <person name="Nagy L.G."/>
            <person name="Nolan M."/>
            <person name="Ohm R.A."/>
            <person name="Patyshakuliyeva A."/>
            <person name="Rokas A."/>
            <person name="Ruiz-Duenas F.J."/>
            <person name="Sabat G."/>
            <person name="Salamov A."/>
            <person name="Samejima M."/>
            <person name="Schmutz J."/>
            <person name="Slot J.C."/>
            <person name="St John F."/>
            <person name="Stenlid J."/>
            <person name="Sun H."/>
            <person name="Sun S."/>
            <person name="Syed K."/>
            <person name="Tsang A."/>
            <person name="Wiebenga A."/>
            <person name="Young D."/>
            <person name="Pisabarro A."/>
            <person name="Eastwood D.C."/>
            <person name="Martin F."/>
            <person name="Cullen D."/>
            <person name="Grigoriev I.V."/>
            <person name="Hibbett D.S."/>
        </authorList>
    </citation>
    <scope>NUCLEOTIDE SEQUENCE [LARGE SCALE GENOMIC DNA]</scope>
    <source>
        <strain evidence="2 3">LYAD-421 SS1</strain>
    </source>
</reference>
<dbReference type="CDD" id="cd19757">
    <property type="entry name" value="Bbox1"/>
    <property type="match status" value="1"/>
</dbReference>
<proteinExistence type="predicted"/>
<evidence type="ECO:0000313" key="3">
    <source>
        <dbReference type="Proteomes" id="UP000053319"/>
    </source>
</evidence>
<organism evidence="2 3">
    <name type="scientific">Dichomitus squalens (strain LYAD-421)</name>
    <name type="common">Western red white-rot fungus</name>
    <dbReference type="NCBI Taxonomy" id="732165"/>
    <lineage>
        <taxon>Eukaryota</taxon>
        <taxon>Fungi</taxon>
        <taxon>Dikarya</taxon>
        <taxon>Basidiomycota</taxon>
        <taxon>Agaricomycotina</taxon>
        <taxon>Agaricomycetes</taxon>
        <taxon>Polyporales</taxon>
        <taxon>Polyporaceae</taxon>
        <taxon>Dichomitus</taxon>
    </lineage>
</organism>
<dbReference type="Proteomes" id="UP000053319">
    <property type="component" value="Unassembled WGS sequence"/>
</dbReference>
<dbReference type="AlphaFoldDB" id="R7SJ36"/>
<dbReference type="OrthoDB" id="2750302at2759"/>
<evidence type="ECO:0000313" key="2">
    <source>
        <dbReference type="EMBL" id="EJF56154.1"/>
    </source>
</evidence>
<dbReference type="RefSeq" id="XP_007371114.1">
    <property type="nucleotide sequence ID" value="XM_007371052.1"/>
</dbReference>
<dbReference type="EMBL" id="JH719482">
    <property type="protein sequence ID" value="EJF56154.1"/>
    <property type="molecule type" value="Genomic_DNA"/>
</dbReference>
<name>R7SJ36_DICSQ</name>
<protein>
    <recommendedName>
        <fullName evidence="1">CxC2-like cysteine cluster KDZ transposase-associated domain-containing protein</fullName>
    </recommendedName>
</protein>
<gene>
    <name evidence="2" type="ORF">DICSQDRAFT_72070</name>
</gene>
<dbReference type="KEGG" id="dsq:DICSQDRAFT_72070"/>
<sequence>MSTQSKLLEWLPFRADFLDELLRFEGCEEYIEDGNVLCSICTENFATVRCRDCARRPLCCESCLRTRHADMPLHRIEKWDGAKFLQCSLRDIGLIVQLGHDQGTCAHPAEQPRRIIVGHTSGVQAVSVRFCECLDDNCHFMPEWCQLFRFGWFPASTHSPATTFTFDLLDTFQELSFQGKTNLFDFWRTIEHITDNSGGHDVFDCYKQLSHTMRIWHHLVMLKRFGRAHDPAGPDAMKPGELVVECPACPHPGRNILPDWEAAPPDVKSVSYFKPSTNITNDVLLDGYTPCSL</sequence>
<feature type="domain" description="CxC2-like cysteine cluster KDZ transposase-associated" evidence="1">
    <location>
        <begin position="89"/>
        <end position="198"/>
    </location>
</feature>
<dbReference type="OMA" id="CSICTEN"/>
<accession>R7SJ36</accession>
<dbReference type="Pfam" id="PF18803">
    <property type="entry name" value="CxC2"/>
    <property type="match status" value="1"/>
</dbReference>
<dbReference type="InterPro" id="IPR041457">
    <property type="entry name" value="CxC2_KDZ-assoc"/>
</dbReference>
<dbReference type="HOGENOM" id="CLU_003703_1_0_1"/>
<evidence type="ECO:0000259" key="1">
    <source>
        <dbReference type="Pfam" id="PF18803"/>
    </source>
</evidence>